<dbReference type="GO" id="GO:0046872">
    <property type="term" value="F:metal ion binding"/>
    <property type="evidence" value="ECO:0007669"/>
    <property type="project" value="UniProtKB-KW"/>
</dbReference>
<evidence type="ECO:0000256" key="3">
    <source>
        <dbReference type="ARBA" id="ARBA00022448"/>
    </source>
</evidence>
<feature type="binding site" evidence="11">
    <location>
        <begin position="126"/>
        <end position="129"/>
    </location>
    <ligand>
        <name>GTP</name>
        <dbReference type="ChEBI" id="CHEBI:37565"/>
    </ligand>
</feature>
<dbReference type="HOGENOM" id="CLU_040729_9_3_1"/>
<keyword evidence="8" id="KW-0333">Golgi apparatus</keyword>
<dbReference type="GO" id="GO:0005525">
    <property type="term" value="F:GTP binding"/>
    <property type="evidence" value="ECO:0007669"/>
    <property type="project" value="UniProtKB-KW"/>
</dbReference>
<keyword evidence="7" id="KW-0653">Protein transport</keyword>
<organism evidence="13 14">
    <name type="scientific">Tetrahymena thermophila (strain SB210)</name>
    <dbReference type="NCBI Taxonomy" id="312017"/>
    <lineage>
        <taxon>Eukaryota</taxon>
        <taxon>Sar</taxon>
        <taxon>Alveolata</taxon>
        <taxon>Ciliophora</taxon>
        <taxon>Intramacronucleata</taxon>
        <taxon>Oligohymenophorea</taxon>
        <taxon>Hymenostomatida</taxon>
        <taxon>Tetrahymenina</taxon>
        <taxon>Tetrahymenidae</taxon>
        <taxon>Tetrahymena</taxon>
    </lineage>
</organism>
<dbReference type="InterPro" id="IPR024156">
    <property type="entry name" value="Small_GTPase_ARF"/>
</dbReference>
<evidence type="ECO:0000256" key="5">
    <source>
        <dbReference type="ARBA" id="ARBA00022741"/>
    </source>
</evidence>
<keyword evidence="9 11" id="KW-0342">GTP-binding</keyword>
<dbReference type="GO" id="GO:0016192">
    <property type="term" value="P:vesicle-mediated transport"/>
    <property type="evidence" value="ECO:0007669"/>
    <property type="project" value="UniProtKB-KW"/>
</dbReference>
<keyword evidence="3" id="KW-0813">Transport</keyword>
<comment type="subcellular location">
    <subcellularLocation>
        <location evidence="1">Golgi apparatus</location>
    </subcellularLocation>
</comment>
<keyword evidence="12" id="KW-0460">Magnesium</keyword>
<dbReference type="PROSITE" id="PS51417">
    <property type="entry name" value="ARF"/>
    <property type="match status" value="1"/>
</dbReference>
<dbReference type="SMART" id="SM00177">
    <property type="entry name" value="ARF"/>
    <property type="match status" value="1"/>
</dbReference>
<evidence type="ECO:0000256" key="2">
    <source>
        <dbReference type="ARBA" id="ARBA00010290"/>
    </source>
</evidence>
<dbReference type="AlphaFoldDB" id="Q23WS0"/>
<reference evidence="14" key="1">
    <citation type="journal article" date="2006" name="PLoS Biol.">
        <title>Macronuclear genome sequence of the ciliate Tetrahymena thermophila, a model eukaryote.</title>
        <authorList>
            <person name="Eisen J.A."/>
            <person name="Coyne R.S."/>
            <person name="Wu M."/>
            <person name="Wu D."/>
            <person name="Thiagarajan M."/>
            <person name="Wortman J.R."/>
            <person name="Badger J.H."/>
            <person name="Ren Q."/>
            <person name="Amedeo P."/>
            <person name="Jones K.M."/>
            <person name="Tallon L.J."/>
            <person name="Delcher A.L."/>
            <person name="Salzberg S.L."/>
            <person name="Silva J.C."/>
            <person name="Haas B.J."/>
            <person name="Majoros W.H."/>
            <person name="Farzad M."/>
            <person name="Carlton J.M."/>
            <person name="Smith R.K. Jr."/>
            <person name="Garg J."/>
            <person name="Pearlman R.E."/>
            <person name="Karrer K.M."/>
            <person name="Sun L."/>
            <person name="Manning G."/>
            <person name="Elde N.C."/>
            <person name="Turkewitz A.P."/>
            <person name="Asai D.J."/>
            <person name="Wilkes D.E."/>
            <person name="Wang Y."/>
            <person name="Cai H."/>
            <person name="Collins K."/>
            <person name="Stewart B.A."/>
            <person name="Lee S.R."/>
            <person name="Wilamowska K."/>
            <person name="Weinberg Z."/>
            <person name="Ruzzo W.L."/>
            <person name="Wloga D."/>
            <person name="Gaertig J."/>
            <person name="Frankel J."/>
            <person name="Tsao C.-C."/>
            <person name="Gorovsky M.A."/>
            <person name="Keeling P.J."/>
            <person name="Waller R.F."/>
            <person name="Patron N.J."/>
            <person name="Cherry J.M."/>
            <person name="Stover N.A."/>
            <person name="Krieger C.J."/>
            <person name="del Toro C."/>
            <person name="Ryder H.F."/>
            <person name="Williamson S.C."/>
            <person name="Barbeau R.A."/>
            <person name="Hamilton E.P."/>
            <person name="Orias E."/>
        </authorList>
    </citation>
    <scope>NUCLEOTIDE SEQUENCE [LARGE SCALE GENOMIC DNA]</scope>
    <source>
        <strain evidence="14">SB210</strain>
    </source>
</reference>
<feature type="binding site" evidence="12">
    <location>
        <position position="47"/>
    </location>
    <ligand>
        <name>Mg(2+)</name>
        <dbReference type="ChEBI" id="CHEBI:18420"/>
    </ligand>
</feature>
<dbReference type="FunFam" id="3.40.50.300:FF:003500">
    <property type="entry name" value="ADP-ribosylation factor 1"/>
    <property type="match status" value="1"/>
</dbReference>
<dbReference type="SUPFAM" id="SSF52540">
    <property type="entry name" value="P-loop containing nucleoside triphosphate hydrolases"/>
    <property type="match status" value="1"/>
</dbReference>
<comment type="similarity">
    <text evidence="2">Belongs to the small GTPase superfamily. Arf family.</text>
</comment>
<dbReference type="GO" id="GO:0015031">
    <property type="term" value="P:protein transport"/>
    <property type="evidence" value="ECO:0007669"/>
    <property type="project" value="UniProtKB-KW"/>
</dbReference>
<evidence type="ECO:0000256" key="10">
    <source>
        <dbReference type="ARBA" id="ARBA00023288"/>
    </source>
</evidence>
<evidence type="ECO:0000256" key="11">
    <source>
        <dbReference type="PIRSR" id="PIRSR606689-1"/>
    </source>
</evidence>
<dbReference type="SMART" id="SM00178">
    <property type="entry name" value="SAR"/>
    <property type="match status" value="1"/>
</dbReference>
<evidence type="ECO:0000256" key="12">
    <source>
        <dbReference type="PIRSR" id="PIRSR606689-2"/>
    </source>
</evidence>
<dbReference type="KEGG" id="tet:TTHERM_00777380"/>
<dbReference type="GO" id="GO:0003924">
    <property type="term" value="F:GTPase activity"/>
    <property type="evidence" value="ECO:0007669"/>
    <property type="project" value="InterPro"/>
</dbReference>
<dbReference type="eggNOG" id="KOG0070">
    <property type="taxonomic scope" value="Eukaryota"/>
</dbReference>
<feature type="binding site" evidence="12">
    <location>
        <position position="30"/>
    </location>
    <ligand>
        <name>Mg(2+)</name>
        <dbReference type="ChEBI" id="CHEBI:18420"/>
    </ligand>
</feature>
<dbReference type="OrthoDB" id="2011769at2759"/>
<gene>
    <name evidence="13" type="ORF">TTHERM_00777380</name>
</gene>
<dbReference type="Gene3D" id="3.40.50.300">
    <property type="entry name" value="P-loop containing nucleotide triphosphate hydrolases"/>
    <property type="match status" value="1"/>
</dbReference>
<dbReference type="Proteomes" id="UP000009168">
    <property type="component" value="Unassembled WGS sequence"/>
</dbReference>
<evidence type="ECO:0000313" key="13">
    <source>
        <dbReference type="EMBL" id="EAS01025.1"/>
    </source>
</evidence>
<keyword evidence="10" id="KW-0449">Lipoprotein</keyword>
<proteinExistence type="inferred from homology"/>
<accession>Q23WS0</accession>
<keyword evidence="6" id="KW-0931">ER-Golgi transport</keyword>
<keyword evidence="12" id="KW-0479">Metal-binding</keyword>
<dbReference type="STRING" id="312017.Q23WS0"/>
<sequence>MGQIFQKVQQQFKPKKIKLFMLGLWCSGKTTMLYRMKLGQVVRTIPTIGFNIEEIQYNDFVFEITESGGGDRIYPLFRHYMPGKDGMIVIVDSSDFSYQQLLQNTFKDCIDKIYVDKKIPVLILANKSDKCKYTDNEILQYVGVHDIENKIFYNIIHTNCMSGEGINQAFDWLYQTFSKQ</sequence>
<dbReference type="InterPro" id="IPR006689">
    <property type="entry name" value="Small_GTPase_ARF/SAR"/>
</dbReference>
<dbReference type="GO" id="GO:0005794">
    <property type="term" value="C:Golgi apparatus"/>
    <property type="evidence" value="ECO:0007669"/>
    <property type="project" value="UniProtKB-SubCell"/>
</dbReference>
<name>Q23WS0_TETTS</name>
<dbReference type="InParanoid" id="Q23WS0"/>
<keyword evidence="4" id="KW-0519">Myristate</keyword>
<protein>
    <submittedName>
        <fullName evidence="13">ADP-ribosylation factor family protein</fullName>
    </submittedName>
</protein>
<dbReference type="Pfam" id="PF00025">
    <property type="entry name" value="Arf"/>
    <property type="match status" value="1"/>
</dbReference>
<dbReference type="EMBL" id="GG662606">
    <property type="protein sequence ID" value="EAS01025.1"/>
    <property type="molecule type" value="Genomic_DNA"/>
</dbReference>
<evidence type="ECO:0000256" key="8">
    <source>
        <dbReference type="ARBA" id="ARBA00023034"/>
    </source>
</evidence>
<evidence type="ECO:0000256" key="1">
    <source>
        <dbReference type="ARBA" id="ARBA00004555"/>
    </source>
</evidence>
<dbReference type="GeneID" id="7841347"/>
<evidence type="ECO:0000256" key="9">
    <source>
        <dbReference type="ARBA" id="ARBA00023134"/>
    </source>
</evidence>
<keyword evidence="5 11" id="KW-0547">Nucleotide-binding</keyword>
<dbReference type="PANTHER" id="PTHR11711">
    <property type="entry name" value="ADP RIBOSYLATION FACTOR-RELATED"/>
    <property type="match status" value="1"/>
</dbReference>
<feature type="binding site" evidence="11">
    <location>
        <position position="69"/>
    </location>
    <ligand>
        <name>GTP</name>
        <dbReference type="ChEBI" id="CHEBI:37565"/>
    </ligand>
</feature>
<evidence type="ECO:0000256" key="7">
    <source>
        <dbReference type="ARBA" id="ARBA00022927"/>
    </source>
</evidence>
<dbReference type="InterPro" id="IPR027417">
    <property type="entry name" value="P-loop_NTPase"/>
</dbReference>
<dbReference type="OMA" id="CESHTLE"/>
<evidence type="ECO:0000313" key="14">
    <source>
        <dbReference type="Proteomes" id="UP000009168"/>
    </source>
</evidence>
<evidence type="ECO:0000256" key="4">
    <source>
        <dbReference type="ARBA" id="ARBA00022707"/>
    </source>
</evidence>
<dbReference type="RefSeq" id="XP_001021270.1">
    <property type="nucleotide sequence ID" value="XM_001021270.1"/>
</dbReference>
<keyword evidence="14" id="KW-1185">Reference proteome</keyword>
<evidence type="ECO:0000256" key="6">
    <source>
        <dbReference type="ARBA" id="ARBA00022892"/>
    </source>
</evidence>
<dbReference type="PRINTS" id="PR00328">
    <property type="entry name" value="SAR1GTPBP"/>
</dbReference>
<feature type="binding site" evidence="11">
    <location>
        <begin position="23"/>
        <end position="30"/>
    </location>
    <ligand>
        <name>GTP</name>
        <dbReference type="ChEBI" id="CHEBI:37565"/>
    </ligand>
</feature>